<keyword evidence="1" id="KW-0732">Signal</keyword>
<dbReference type="RefSeq" id="WP_171738306.1">
    <property type="nucleotide sequence ID" value="NZ_CP053435.1"/>
</dbReference>
<name>A0A6M5Y3T9_9BACT</name>
<dbReference type="AlphaFoldDB" id="A0A6M5Y3T9"/>
<evidence type="ECO:0000256" key="1">
    <source>
        <dbReference type="SAM" id="SignalP"/>
    </source>
</evidence>
<evidence type="ECO:0000313" key="3">
    <source>
        <dbReference type="Proteomes" id="UP000502756"/>
    </source>
</evidence>
<protein>
    <recommendedName>
        <fullName evidence="4">Outer membrane protein beta-barrel domain-containing protein</fullName>
    </recommendedName>
</protein>
<keyword evidence="3" id="KW-1185">Reference proteome</keyword>
<accession>A0A6M5Y3T9</accession>
<gene>
    <name evidence="2" type="ORF">HNV11_03320</name>
</gene>
<evidence type="ECO:0008006" key="4">
    <source>
        <dbReference type="Google" id="ProtNLM"/>
    </source>
</evidence>
<proteinExistence type="predicted"/>
<dbReference type="EMBL" id="CP053435">
    <property type="protein sequence ID" value="QJW88469.1"/>
    <property type="molecule type" value="Genomic_DNA"/>
</dbReference>
<sequence>MRTVYTIKGIALLGWLLINGGARAQNTDPEDETYQTITTYGITTNTNSGIVGGLSFRQARLLPGEFFGLPQYRYLSVELVNVKHPKEIQTTNNFASSRFIQGKENYLFALRGQYGRELKLFQRSADEGISVSGIVAAGPTLGIVKPYYVQIQEGTRTLTVPYSSLNRAGQAGAPIGSGGFFQGLGESKLTVGLNVKTAISFELSTFRNNTTGVEIGFLAEVFPNKIIIIPNTNPNGNRAEGNRSFFTSGYITLFFGNKK</sequence>
<dbReference type="KEGG" id="stae:HNV11_03320"/>
<feature type="chain" id="PRO_5026864282" description="Outer membrane protein beta-barrel domain-containing protein" evidence="1">
    <location>
        <begin position="25"/>
        <end position="259"/>
    </location>
</feature>
<evidence type="ECO:0000313" key="2">
    <source>
        <dbReference type="EMBL" id="QJW88469.1"/>
    </source>
</evidence>
<feature type="signal peptide" evidence="1">
    <location>
        <begin position="1"/>
        <end position="24"/>
    </location>
</feature>
<reference evidence="2 3" key="1">
    <citation type="submission" date="2020-05" db="EMBL/GenBank/DDBJ databases">
        <title>Genome sequencing of Spirosoma sp. TS118.</title>
        <authorList>
            <person name="Lee J.-H."/>
            <person name="Jeong S."/>
            <person name="Zhao L."/>
            <person name="Jung J.-H."/>
            <person name="Kim M.-K."/>
            <person name="Lim S."/>
        </authorList>
    </citation>
    <scope>NUCLEOTIDE SEQUENCE [LARGE SCALE GENOMIC DNA]</scope>
    <source>
        <strain evidence="2 3">TS118</strain>
    </source>
</reference>
<dbReference type="Proteomes" id="UP000502756">
    <property type="component" value="Chromosome"/>
</dbReference>
<organism evidence="2 3">
    <name type="scientific">Spirosoma taeanense</name>
    <dbReference type="NCBI Taxonomy" id="2735870"/>
    <lineage>
        <taxon>Bacteria</taxon>
        <taxon>Pseudomonadati</taxon>
        <taxon>Bacteroidota</taxon>
        <taxon>Cytophagia</taxon>
        <taxon>Cytophagales</taxon>
        <taxon>Cytophagaceae</taxon>
        <taxon>Spirosoma</taxon>
    </lineage>
</organism>